<accession>A0AAV2ZC67</accession>
<reference evidence="3" key="2">
    <citation type="journal article" date="2023" name="Microbiol Resour">
        <title>Decontamination and Annotation of the Draft Genome Sequence of the Oomycete Lagenidium giganteum ARSEF 373.</title>
        <authorList>
            <person name="Morgan W.R."/>
            <person name="Tartar A."/>
        </authorList>
    </citation>
    <scope>NUCLEOTIDE SEQUENCE</scope>
    <source>
        <strain evidence="3">ARSEF 373</strain>
    </source>
</reference>
<dbReference type="Pfam" id="PF14226">
    <property type="entry name" value="DIOX_N"/>
    <property type="match status" value="1"/>
</dbReference>
<evidence type="ECO:0000313" key="3">
    <source>
        <dbReference type="EMBL" id="DBA02793.1"/>
    </source>
</evidence>
<name>A0AAV2ZC67_9STRA</name>
<dbReference type="InterPro" id="IPR027443">
    <property type="entry name" value="IPNS-like_sf"/>
</dbReference>
<dbReference type="GO" id="GO:0046872">
    <property type="term" value="F:metal ion binding"/>
    <property type="evidence" value="ECO:0007669"/>
    <property type="project" value="UniProtKB-KW"/>
</dbReference>
<sequence>MTMELAVPVVDIGLLMSLASDADVHQHMDELQPTVETLRQAATEWGFFYIAHHGVTATELQQFQTAMRAFFHLPKHVKATIKRSANNSRGYFDDELTKNQTDWKEGLDFAGEHENGPAEPVTPSGSPTRMLQDQNQWLDEDTLPAFKHEMMTYFARMEQVARRLLMLFALALDQELTCFDQFFDHAHAAQEDRNQDQRRTNASFLRLNYYPVAPQPESTMAVHHHTDAGALTVLLQDDDVASLQVLHRDTNQWVLIPPKPGTFVINIGDMLQVWSNDQFQAPLHRVLANGTRERFSAPFFYNPAYSSVVQPLVVDAKPTYRPISWYDFRLQRFQGDYADVGEEIQISHFQVAA</sequence>
<evidence type="ECO:0000259" key="2">
    <source>
        <dbReference type="PROSITE" id="PS51471"/>
    </source>
</evidence>
<gene>
    <name evidence="3" type="ORF">N0F65_006583</name>
</gene>
<dbReference type="Gene3D" id="2.60.120.330">
    <property type="entry name" value="B-lactam Antibiotic, Isopenicillin N Synthase, Chain"/>
    <property type="match status" value="1"/>
</dbReference>
<dbReference type="AlphaFoldDB" id="A0AAV2ZC67"/>
<dbReference type="Proteomes" id="UP001146120">
    <property type="component" value="Unassembled WGS sequence"/>
</dbReference>
<comment type="similarity">
    <text evidence="1">Belongs to the iron/ascorbate-dependent oxidoreductase family.</text>
</comment>
<dbReference type="Pfam" id="PF03171">
    <property type="entry name" value="2OG-FeII_Oxy"/>
    <property type="match status" value="1"/>
</dbReference>
<dbReference type="InterPro" id="IPR026992">
    <property type="entry name" value="DIOX_N"/>
</dbReference>
<evidence type="ECO:0000313" key="4">
    <source>
        <dbReference type="Proteomes" id="UP001146120"/>
    </source>
</evidence>
<proteinExistence type="inferred from homology"/>
<keyword evidence="4" id="KW-1185">Reference proteome</keyword>
<dbReference type="SUPFAM" id="SSF51197">
    <property type="entry name" value="Clavaminate synthase-like"/>
    <property type="match status" value="1"/>
</dbReference>
<organism evidence="3 4">
    <name type="scientific">Lagenidium giganteum</name>
    <dbReference type="NCBI Taxonomy" id="4803"/>
    <lineage>
        <taxon>Eukaryota</taxon>
        <taxon>Sar</taxon>
        <taxon>Stramenopiles</taxon>
        <taxon>Oomycota</taxon>
        <taxon>Peronosporomycetes</taxon>
        <taxon>Pythiales</taxon>
        <taxon>Pythiaceae</taxon>
    </lineage>
</organism>
<dbReference type="GO" id="GO:0016491">
    <property type="term" value="F:oxidoreductase activity"/>
    <property type="evidence" value="ECO:0007669"/>
    <property type="project" value="UniProtKB-KW"/>
</dbReference>
<keyword evidence="1" id="KW-0479">Metal-binding</keyword>
<reference evidence="3" key="1">
    <citation type="submission" date="2022-11" db="EMBL/GenBank/DDBJ databases">
        <authorList>
            <person name="Morgan W.R."/>
            <person name="Tartar A."/>
        </authorList>
    </citation>
    <scope>NUCLEOTIDE SEQUENCE</scope>
    <source>
        <strain evidence="3">ARSEF 373</strain>
    </source>
</reference>
<dbReference type="PANTHER" id="PTHR47990">
    <property type="entry name" value="2-OXOGLUTARATE (2OG) AND FE(II)-DEPENDENT OXYGENASE SUPERFAMILY PROTEIN-RELATED"/>
    <property type="match status" value="1"/>
</dbReference>
<feature type="domain" description="Fe2OG dioxygenase" evidence="2">
    <location>
        <begin position="201"/>
        <end position="303"/>
    </location>
</feature>
<dbReference type="InterPro" id="IPR005123">
    <property type="entry name" value="Oxoglu/Fe-dep_dioxygenase_dom"/>
</dbReference>
<keyword evidence="1" id="KW-0560">Oxidoreductase</keyword>
<dbReference type="PRINTS" id="PR00682">
    <property type="entry name" value="IPNSYNTHASE"/>
</dbReference>
<dbReference type="PROSITE" id="PS51471">
    <property type="entry name" value="FE2OG_OXY"/>
    <property type="match status" value="1"/>
</dbReference>
<protein>
    <recommendedName>
        <fullName evidence="2">Fe2OG dioxygenase domain-containing protein</fullName>
    </recommendedName>
</protein>
<dbReference type="FunFam" id="2.60.120.330:FF:000012">
    <property type="entry name" value="Gibberellin 20 oxidase 1"/>
    <property type="match status" value="1"/>
</dbReference>
<keyword evidence="1" id="KW-0408">Iron</keyword>
<evidence type="ECO:0000256" key="1">
    <source>
        <dbReference type="RuleBase" id="RU003682"/>
    </source>
</evidence>
<comment type="caution">
    <text evidence="3">The sequence shown here is derived from an EMBL/GenBank/DDBJ whole genome shotgun (WGS) entry which is preliminary data.</text>
</comment>
<dbReference type="InterPro" id="IPR044861">
    <property type="entry name" value="IPNS-like_FE2OG_OXY"/>
</dbReference>
<dbReference type="InterPro" id="IPR050231">
    <property type="entry name" value="Iron_ascorbate_oxido_reductase"/>
</dbReference>
<dbReference type="EMBL" id="DAKRPA010000026">
    <property type="protein sequence ID" value="DBA02793.1"/>
    <property type="molecule type" value="Genomic_DNA"/>
</dbReference>